<accession>R7QRN0</accession>
<protein>
    <submittedName>
        <fullName evidence="1">Uncharacterized protein</fullName>
    </submittedName>
</protein>
<sequence length="51" mass="5660">MLDQLIVRHAAQHPEAGAARLQRPLSSLTPIHIGFSIERCEVVAAEQRQNT</sequence>
<keyword evidence="2" id="KW-1185">Reference proteome</keyword>
<reference evidence="2" key="1">
    <citation type="journal article" date="2013" name="Proc. Natl. Acad. Sci. U.S.A.">
        <title>Genome structure and metabolic features in the red seaweed Chondrus crispus shed light on evolution of the Archaeplastida.</title>
        <authorList>
            <person name="Collen J."/>
            <person name="Porcel B."/>
            <person name="Carre W."/>
            <person name="Ball S.G."/>
            <person name="Chaparro C."/>
            <person name="Tonon T."/>
            <person name="Barbeyron T."/>
            <person name="Michel G."/>
            <person name="Noel B."/>
            <person name="Valentin K."/>
            <person name="Elias M."/>
            <person name="Artiguenave F."/>
            <person name="Arun A."/>
            <person name="Aury J.M."/>
            <person name="Barbosa-Neto J.F."/>
            <person name="Bothwell J.H."/>
            <person name="Bouget F.Y."/>
            <person name="Brillet L."/>
            <person name="Cabello-Hurtado F."/>
            <person name="Capella-Gutierrez S."/>
            <person name="Charrier B."/>
            <person name="Cladiere L."/>
            <person name="Cock J.M."/>
            <person name="Coelho S.M."/>
            <person name="Colleoni C."/>
            <person name="Czjzek M."/>
            <person name="Da Silva C."/>
            <person name="Delage L."/>
            <person name="Denoeud F."/>
            <person name="Deschamps P."/>
            <person name="Dittami S.M."/>
            <person name="Gabaldon T."/>
            <person name="Gachon C.M."/>
            <person name="Groisillier A."/>
            <person name="Herve C."/>
            <person name="Jabbari K."/>
            <person name="Katinka M."/>
            <person name="Kloareg B."/>
            <person name="Kowalczyk N."/>
            <person name="Labadie K."/>
            <person name="Leblanc C."/>
            <person name="Lopez P.J."/>
            <person name="McLachlan D.H."/>
            <person name="Meslet-Cladiere L."/>
            <person name="Moustafa A."/>
            <person name="Nehr Z."/>
            <person name="Nyvall Collen P."/>
            <person name="Panaud O."/>
            <person name="Partensky F."/>
            <person name="Poulain J."/>
            <person name="Rensing S.A."/>
            <person name="Rousvoal S."/>
            <person name="Samson G."/>
            <person name="Symeonidi A."/>
            <person name="Weissenbach J."/>
            <person name="Zambounis A."/>
            <person name="Wincker P."/>
            <person name="Boyen C."/>
        </authorList>
    </citation>
    <scope>NUCLEOTIDE SEQUENCE [LARGE SCALE GENOMIC DNA]</scope>
    <source>
        <strain evidence="2">cv. Stackhouse</strain>
    </source>
</reference>
<dbReference type="KEGG" id="ccp:CHC_T00007181001"/>
<dbReference type="RefSeq" id="XP_005710697.1">
    <property type="nucleotide sequence ID" value="XM_005710640.1"/>
</dbReference>
<dbReference type="EMBL" id="HG002168">
    <property type="protein sequence ID" value="CDF40403.1"/>
    <property type="molecule type" value="Genomic_DNA"/>
</dbReference>
<dbReference type="Proteomes" id="UP000012073">
    <property type="component" value="Unassembled WGS sequence"/>
</dbReference>
<gene>
    <name evidence="1" type="ORF">CHC_T00007181001</name>
</gene>
<dbReference type="Gramene" id="CDF40403">
    <property type="protein sequence ID" value="CDF40403"/>
    <property type="gene ID" value="CHC_T00007181001"/>
</dbReference>
<organism evidence="1 2">
    <name type="scientific">Chondrus crispus</name>
    <name type="common">Carrageen Irish moss</name>
    <name type="synonym">Polymorpha crispa</name>
    <dbReference type="NCBI Taxonomy" id="2769"/>
    <lineage>
        <taxon>Eukaryota</taxon>
        <taxon>Rhodophyta</taxon>
        <taxon>Florideophyceae</taxon>
        <taxon>Rhodymeniophycidae</taxon>
        <taxon>Gigartinales</taxon>
        <taxon>Gigartinaceae</taxon>
        <taxon>Chondrus</taxon>
    </lineage>
</organism>
<proteinExistence type="predicted"/>
<evidence type="ECO:0000313" key="1">
    <source>
        <dbReference type="EMBL" id="CDF40403.1"/>
    </source>
</evidence>
<dbReference type="AlphaFoldDB" id="R7QRN0"/>
<evidence type="ECO:0000313" key="2">
    <source>
        <dbReference type="Proteomes" id="UP000012073"/>
    </source>
</evidence>
<name>R7QRN0_CHOCR</name>
<dbReference type="GeneID" id="17318410"/>